<feature type="transmembrane region" description="Helical" evidence="1">
    <location>
        <begin position="60"/>
        <end position="83"/>
    </location>
</feature>
<name>A0A1G2U068_9BACT</name>
<comment type="caution">
    <text evidence="2">The sequence shown here is derived from an EMBL/GenBank/DDBJ whole genome shotgun (WGS) entry which is preliminary data.</text>
</comment>
<keyword evidence="1" id="KW-0812">Transmembrane</keyword>
<dbReference type="EMBL" id="MHWE01000025">
    <property type="protein sequence ID" value="OHB02853.1"/>
    <property type="molecule type" value="Genomic_DNA"/>
</dbReference>
<evidence type="ECO:0008006" key="4">
    <source>
        <dbReference type="Google" id="ProtNLM"/>
    </source>
</evidence>
<feature type="transmembrane region" description="Helical" evidence="1">
    <location>
        <begin position="23"/>
        <end position="40"/>
    </location>
</feature>
<organism evidence="2 3">
    <name type="scientific">Candidatus Zambryskibacteria bacterium RIFCSPLOWO2_01_FULL_45_21</name>
    <dbReference type="NCBI Taxonomy" id="1802761"/>
    <lineage>
        <taxon>Bacteria</taxon>
        <taxon>Candidatus Zambryskiibacteriota</taxon>
    </lineage>
</organism>
<evidence type="ECO:0000256" key="1">
    <source>
        <dbReference type="SAM" id="Phobius"/>
    </source>
</evidence>
<keyword evidence="1" id="KW-0472">Membrane</keyword>
<reference evidence="2 3" key="1">
    <citation type="journal article" date="2016" name="Nat. Commun.">
        <title>Thousands of microbial genomes shed light on interconnected biogeochemical processes in an aquifer system.</title>
        <authorList>
            <person name="Anantharaman K."/>
            <person name="Brown C.T."/>
            <person name="Hug L.A."/>
            <person name="Sharon I."/>
            <person name="Castelle C.J."/>
            <person name="Probst A.J."/>
            <person name="Thomas B.C."/>
            <person name="Singh A."/>
            <person name="Wilkins M.J."/>
            <person name="Karaoz U."/>
            <person name="Brodie E.L."/>
            <person name="Williams K.H."/>
            <person name="Hubbard S.S."/>
            <person name="Banfield J.F."/>
        </authorList>
    </citation>
    <scope>NUCLEOTIDE SEQUENCE [LARGE SCALE GENOMIC DNA]</scope>
</reference>
<keyword evidence="1" id="KW-1133">Transmembrane helix</keyword>
<proteinExistence type="predicted"/>
<evidence type="ECO:0000313" key="2">
    <source>
        <dbReference type="EMBL" id="OHB02853.1"/>
    </source>
</evidence>
<protein>
    <recommendedName>
        <fullName evidence="4">DoxX family protein</fullName>
    </recommendedName>
</protein>
<gene>
    <name evidence="2" type="ORF">A3B14_02350</name>
</gene>
<feature type="transmembrane region" description="Helical" evidence="1">
    <location>
        <begin position="90"/>
        <end position="113"/>
    </location>
</feature>
<dbReference type="AlphaFoldDB" id="A0A1G2U068"/>
<accession>A0A1G2U068</accession>
<feature type="transmembrane region" description="Helical" evidence="1">
    <location>
        <begin position="125"/>
        <end position="146"/>
    </location>
</feature>
<dbReference type="Proteomes" id="UP000176800">
    <property type="component" value="Unassembled WGS sequence"/>
</dbReference>
<sequence>MKEDLVAVDTRIISIMRKASPPLARFAIFVVFFWFGVLKVTGDSSANPLVADLLSRTLPFLTFSQFIIWFGLFEMAIGILFLIPKTERIAILLLAIHMITTVLPLIFLPAMSWQRAFVPTLEGQYIIKNLVIIALAVSLAASLHPLKNHHG</sequence>
<evidence type="ECO:0000313" key="3">
    <source>
        <dbReference type="Proteomes" id="UP000176800"/>
    </source>
</evidence>